<evidence type="ECO:0000259" key="1">
    <source>
        <dbReference type="PROSITE" id="PS50995"/>
    </source>
</evidence>
<dbReference type="Proteomes" id="UP000671910">
    <property type="component" value="Chromosome"/>
</dbReference>
<dbReference type="PANTHER" id="PTHR33164">
    <property type="entry name" value="TRANSCRIPTIONAL REGULATOR, MARR FAMILY"/>
    <property type="match status" value="1"/>
</dbReference>
<dbReference type="PANTHER" id="PTHR33164:SF43">
    <property type="entry name" value="HTH-TYPE TRANSCRIPTIONAL REPRESSOR YETL"/>
    <property type="match status" value="1"/>
</dbReference>
<dbReference type="Proteomes" id="UP000636394">
    <property type="component" value="Unassembled WGS sequence"/>
</dbReference>
<dbReference type="InterPro" id="IPR039422">
    <property type="entry name" value="MarR/SlyA-like"/>
</dbReference>
<dbReference type="InterPro" id="IPR036388">
    <property type="entry name" value="WH-like_DNA-bd_sf"/>
</dbReference>
<reference evidence="2 4" key="1">
    <citation type="submission" date="2019-11" db="EMBL/GenBank/DDBJ databases">
        <title>Eggerthellaceae novel genus isolated from the rectal contents of marmort.</title>
        <authorList>
            <person name="Zhang G."/>
        </authorList>
    </citation>
    <scope>NUCLEOTIDE SEQUENCE [LARGE SCALE GENOMIC DNA]</scope>
    <source>
        <strain evidence="2">Zg-886</strain>
        <strain evidence="4">zg-886</strain>
    </source>
</reference>
<evidence type="ECO:0000313" key="4">
    <source>
        <dbReference type="Proteomes" id="UP000636394"/>
    </source>
</evidence>
<dbReference type="InterPro" id="IPR000835">
    <property type="entry name" value="HTH_MarR-typ"/>
</dbReference>
<dbReference type="SMART" id="SM00347">
    <property type="entry name" value="HTH_MARR"/>
    <property type="match status" value="1"/>
</dbReference>
<proteinExistence type="predicted"/>
<dbReference type="AlphaFoldDB" id="A0A9E6MQC1"/>
<dbReference type="PROSITE" id="PS50995">
    <property type="entry name" value="HTH_MARR_2"/>
    <property type="match status" value="1"/>
</dbReference>
<sequence>MDVASLRRLRDEWFFASWRMCRLLNDVAGPICQRNGLTLQQMHVLAELSRSPGLTAGCLSDRAGILRTNFAAVCRKLEEKGLVERARKDGDRRAYSLRVTSEGHRVLTVIEEDIVAVLDRTFGEVPPEAVRSALDGIQALNALMQRMEA</sequence>
<dbReference type="SUPFAM" id="SSF46785">
    <property type="entry name" value="Winged helix' DNA-binding domain"/>
    <property type="match status" value="1"/>
</dbReference>
<keyword evidence="4" id="KW-1185">Reference proteome</keyword>
<protein>
    <submittedName>
        <fullName evidence="3">MarR family transcriptional regulator</fullName>
    </submittedName>
</protein>
<dbReference type="EMBL" id="WPCR01000008">
    <property type="protein sequence ID" value="NHM14533.1"/>
    <property type="molecule type" value="Genomic_DNA"/>
</dbReference>
<feature type="domain" description="HTH marR-type" evidence="1">
    <location>
        <begin position="1"/>
        <end position="149"/>
    </location>
</feature>
<dbReference type="GO" id="GO:0003700">
    <property type="term" value="F:DNA-binding transcription factor activity"/>
    <property type="evidence" value="ECO:0007669"/>
    <property type="project" value="InterPro"/>
</dbReference>
<dbReference type="KEGG" id="ebz:J7S26_05405"/>
<evidence type="ECO:0000313" key="2">
    <source>
        <dbReference type="EMBL" id="NHM14533.1"/>
    </source>
</evidence>
<organism evidence="3 5">
    <name type="scientific">Xiamenia xianingshaonis</name>
    <dbReference type="NCBI Taxonomy" id="2682776"/>
    <lineage>
        <taxon>Bacteria</taxon>
        <taxon>Bacillati</taxon>
        <taxon>Actinomycetota</taxon>
        <taxon>Coriobacteriia</taxon>
        <taxon>Eggerthellales</taxon>
        <taxon>Eggerthellaceae</taxon>
        <taxon>Xiamenia</taxon>
    </lineage>
</organism>
<reference evidence="3" key="2">
    <citation type="submission" date="2021-04" db="EMBL/GenBank/DDBJ databases">
        <title>Novel species in family Eggerthellaceae.</title>
        <authorList>
            <person name="Zhang G."/>
        </authorList>
    </citation>
    <scope>NUCLEOTIDE SEQUENCE</scope>
    <source>
        <strain evidence="3">Zg-886</strain>
    </source>
</reference>
<dbReference type="Gene3D" id="1.10.10.10">
    <property type="entry name" value="Winged helix-like DNA-binding domain superfamily/Winged helix DNA-binding domain"/>
    <property type="match status" value="1"/>
</dbReference>
<dbReference type="Pfam" id="PF12802">
    <property type="entry name" value="MarR_2"/>
    <property type="match status" value="1"/>
</dbReference>
<dbReference type="InterPro" id="IPR036390">
    <property type="entry name" value="WH_DNA-bd_sf"/>
</dbReference>
<dbReference type="RefSeq" id="WP_166078687.1">
    <property type="nucleotide sequence ID" value="NZ_CP072829.1"/>
</dbReference>
<dbReference type="GO" id="GO:0006950">
    <property type="term" value="P:response to stress"/>
    <property type="evidence" value="ECO:0007669"/>
    <property type="project" value="TreeGrafter"/>
</dbReference>
<accession>A0A9E6MQC1</accession>
<gene>
    <name evidence="2" type="ORF">GMI68_07115</name>
    <name evidence="3" type="ORF">J7S26_05405</name>
</gene>
<evidence type="ECO:0000313" key="5">
    <source>
        <dbReference type="Proteomes" id="UP000671910"/>
    </source>
</evidence>
<name>A0A9E6MQC1_9ACTN</name>
<evidence type="ECO:0000313" key="3">
    <source>
        <dbReference type="EMBL" id="QTU83821.1"/>
    </source>
</evidence>
<dbReference type="EMBL" id="CP072829">
    <property type="protein sequence ID" value="QTU83821.1"/>
    <property type="molecule type" value="Genomic_DNA"/>
</dbReference>